<dbReference type="InterPro" id="IPR000182">
    <property type="entry name" value="GNAT_dom"/>
</dbReference>
<dbReference type="RefSeq" id="WP_188766643.1">
    <property type="nucleotide sequence ID" value="NZ_BMKK01000005.1"/>
</dbReference>
<name>A0A917DRG3_9BACT</name>
<organism evidence="2 3">
    <name type="scientific">Emticicia aquatilis</name>
    <dbReference type="NCBI Taxonomy" id="1537369"/>
    <lineage>
        <taxon>Bacteria</taxon>
        <taxon>Pseudomonadati</taxon>
        <taxon>Bacteroidota</taxon>
        <taxon>Cytophagia</taxon>
        <taxon>Cytophagales</taxon>
        <taxon>Leadbetterellaceae</taxon>
        <taxon>Emticicia</taxon>
    </lineage>
</organism>
<dbReference type="Proteomes" id="UP000609064">
    <property type="component" value="Unassembled WGS sequence"/>
</dbReference>
<dbReference type="Gene3D" id="3.40.630.30">
    <property type="match status" value="1"/>
</dbReference>
<keyword evidence="3" id="KW-1185">Reference proteome</keyword>
<comment type="caution">
    <text evidence="2">The sequence shown here is derived from an EMBL/GenBank/DDBJ whole genome shotgun (WGS) entry which is preliminary data.</text>
</comment>
<protein>
    <recommendedName>
        <fullName evidence="1">N-acetyltransferase domain-containing protein</fullName>
    </recommendedName>
</protein>
<dbReference type="EMBL" id="BMKK01000005">
    <property type="protein sequence ID" value="GGD61643.1"/>
    <property type="molecule type" value="Genomic_DNA"/>
</dbReference>
<evidence type="ECO:0000259" key="1">
    <source>
        <dbReference type="PROSITE" id="PS51186"/>
    </source>
</evidence>
<dbReference type="InterPro" id="IPR016181">
    <property type="entry name" value="Acyl_CoA_acyltransferase"/>
</dbReference>
<dbReference type="GO" id="GO:0016747">
    <property type="term" value="F:acyltransferase activity, transferring groups other than amino-acyl groups"/>
    <property type="evidence" value="ECO:0007669"/>
    <property type="project" value="InterPro"/>
</dbReference>
<reference evidence="2" key="2">
    <citation type="submission" date="2020-09" db="EMBL/GenBank/DDBJ databases">
        <authorList>
            <person name="Sun Q."/>
            <person name="Zhou Y."/>
        </authorList>
    </citation>
    <scope>NUCLEOTIDE SEQUENCE</scope>
    <source>
        <strain evidence="2">CGMCC 1.15958</strain>
    </source>
</reference>
<proteinExistence type="predicted"/>
<evidence type="ECO:0000313" key="2">
    <source>
        <dbReference type="EMBL" id="GGD61643.1"/>
    </source>
</evidence>
<feature type="domain" description="N-acetyltransferase" evidence="1">
    <location>
        <begin position="3"/>
        <end position="177"/>
    </location>
</feature>
<dbReference type="SUPFAM" id="SSF55729">
    <property type="entry name" value="Acyl-CoA N-acyltransferases (Nat)"/>
    <property type="match status" value="1"/>
</dbReference>
<reference evidence="2" key="1">
    <citation type="journal article" date="2014" name="Int. J. Syst. Evol. Microbiol.">
        <title>Complete genome sequence of Corynebacterium casei LMG S-19264T (=DSM 44701T), isolated from a smear-ripened cheese.</title>
        <authorList>
            <consortium name="US DOE Joint Genome Institute (JGI-PGF)"/>
            <person name="Walter F."/>
            <person name="Albersmeier A."/>
            <person name="Kalinowski J."/>
            <person name="Ruckert C."/>
        </authorList>
    </citation>
    <scope>NUCLEOTIDE SEQUENCE</scope>
    <source>
        <strain evidence="2">CGMCC 1.15958</strain>
    </source>
</reference>
<dbReference type="PROSITE" id="PS51186">
    <property type="entry name" value="GNAT"/>
    <property type="match status" value="1"/>
</dbReference>
<evidence type="ECO:0000313" key="3">
    <source>
        <dbReference type="Proteomes" id="UP000609064"/>
    </source>
</evidence>
<accession>A0A917DRG3</accession>
<gene>
    <name evidence="2" type="ORF">GCM10011514_27120</name>
</gene>
<sequence length="180" mass="20774">MESIYRTVKLSAGENAEILEEIYKLRLVCWQKRDKQIVEKFPNGWKDKLDISAIHYAIFDNQDNVIAAARVNILPSVNELSLSKYFNNTKYQIFTKIGLISRNVVHPQHQNMGLAKVLDKLRLQYLTNEGVDYCFCSGERTKVLSNYGFEKICQLPIHAPENIDKNSDVWIMVKEFGSIS</sequence>
<dbReference type="AlphaFoldDB" id="A0A917DRG3"/>